<reference evidence="15" key="2">
    <citation type="submission" date="2025-08" db="UniProtKB">
        <authorList>
            <consortium name="Ensembl"/>
        </authorList>
    </citation>
    <scope>IDENTIFICATION</scope>
</reference>
<evidence type="ECO:0000256" key="5">
    <source>
        <dbReference type="ARBA" id="ARBA00022833"/>
    </source>
</evidence>
<sequence length="1882" mass="215651">QVFGNAKTAHNNNSSRFGKFIQVSYLESGIVRGAVVEKYLLEKSRLVSQEKDERNYHVFYYLLLGASEQERVEFNLKQPQHFAYLNQHNFQIDDGEELRHDFERLKQAMEMVGFLPATKKQIFSVLSAILYLGNVTYKKKASGRDEGLEVGPPEVLTTLSQLLKVKQEMLVEALTKRKTVTVNEKLILPYSLNEAITARDSMAKSLYSALFDWIVLRINHALLNKKDMEESVTCLSIGVLDIFGFEDFEINSFEQFCINYANEQLQYYFNQHIFKLEQEEYQSEGISWHNIDYTDNVGCIHLISKKPTGLFYLLDEESNFPHATNQTLLAKFKQQHEGNNFFVGTPVMEPAFVIHHFAGKVKYQIKDFREKNMDYMRPDIVALLRSSDSAYIRELIGMDPVAVFRWAILRATIRAMAVFREAGRQRAEKTADKVIGVIRRGSRVPLGELQRANTPIEKVYRELHSQIIKSIKGLPWQGEDLRTLPKYPRFHFQKTKGTKQKQTIPKNLLDSMSLKLIVSLTLHDRTTKSLLHLHKKKKPPSISAQFQNSLSKLMENLEKAEPFFIRCIRSNAEKKELHFNESLVVQQLRYTGMLETVRIRRSGYSAKYSFQEFVDQFQVLLPKNSQPSQELFSMLFEKTGLDKNNYQIGKTKVFMKEAERQQLQDTLHKEVMRKIIVLQSWFRVALERKQFLRMRQAAITIQKIWHSYCARRSAQENNAATVIQAAWRGYWQCRDYKQQLKRLHHLQAVCRGYLTRRRFQVQQEEKRKLDEVAKNLAKENAEAEKKGQNNPSISRIPEVSKGDDITPEIKGTVSPSEKEGKEKDGEGSETSQLTTDPPKQPLLSQKSLSVDSLDKMARKRETRRQRGLEHDKLQNMRAWSPCQEIEPFGSISAGSKDTNGAATENELQVVQEQSKDAQRYLTEGQHNDKGLPANGEVLETKATDSIPKMNSNQVGEAELKEPSPKRKQDGGNKPAHRPSSLPLSVIGDVQSEATTEEQALLSKDMGKQDKDQRSPEEPESPTSAAIQRYNDQEKLRNMGEKWKRAKRARTKGISASLNDISQLLIPGSETSMTLTPTKERCLNSNRGANDFEHLAPESPLTPVEPTAAEEGKSHKKQPVQKKRSQEGPTHQDAAAAFQPQTQPDRSALSPFRRLIERRKDKKTSKDGLQPPEGSVLFSSIVIRAYSMHRGLEGPSSQYMKINKAKKNTKKPHSKVRRNPSIRISNATTVAEQWNTSVREEITNANELKHLDDFLLNKVNDLDSLGNQKSGIEFLFVRATEKFRERIKTMYSVPNEQTHVRYKDLMDHFQLLVKNLTQEKKENCDGKLVVNLFQSLLDEFTRGYTRREDLEPAKLSKSQKKRRKRNQLREEYNGHVFSNYQVTIVQSCEQCSSYIWGMEKALVCSACKMTCHKKCMPKIQYHCPVSCGKKSESEGSSRHFGVLVCALTNEKNSVPLVLEKLLEYVEMHGLYTEGIYRKSGVANRMKELRNSLETDPNLVRLENYPIHAITGILKQWLRELPDPLMTFSLYSDFLRAVELPGKEEQQQGIYSILEQLPPANYSTLERLIFHLVKVALLEETNRMSPNALAIVFAPCLLRCPDNADPLISMKDVSKTTMCIEMLIQEQMRKYQEKMDKISQLEAAEVAVRRLSLSGHTRLWLPELRFSTPYKGLLNKSPKVLKTGEKSPGGDLGSVQEEDEADDQDKEMLIARIQSIKDEKDEITYRLPELYQRVSDEENLDSETSVSTESLLEDRTGQSDSEASPSTMKLPPSMDFSNPMQPHKTLPRRPVSMLANARLPLRNPAMPMFNIKLPPGMLPSSESQKRATSASTLLLVRHREPPARRSDHVQSMYFSPREEVQQNGLENSEDYEPNAKLQRRFSDP</sequence>
<feature type="region of interest" description="Disordered" evidence="11">
    <location>
        <begin position="1734"/>
        <end position="1772"/>
    </location>
</feature>
<evidence type="ECO:0000256" key="4">
    <source>
        <dbReference type="ARBA" id="ARBA00022741"/>
    </source>
</evidence>
<dbReference type="PROSITE" id="PS00479">
    <property type="entry name" value="ZF_DAG_PE_1"/>
    <property type="match status" value="1"/>
</dbReference>
<dbReference type="Gene3D" id="3.30.60.20">
    <property type="match status" value="1"/>
</dbReference>
<reference evidence="16" key="1">
    <citation type="submission" date="2011-08" db="EMBL/GenBank/DDBJ databases">
        <title>The draft genome of Latimeria chalumnae.</title>
        <authorList>
            <person name="Di Palma F."/>
            <person name="Alfoldi J."/>
            <person name="Johnson J."/>
            <person name="Berlin A."/>
            <person name="Gnerre S."/>
            <person name="Jaffe D."/>
            <person name="MacCallum I."/>
            <person name="Young S."/>
            <person name="Walker B.J."/>
            <person name="Lander E."/>
            <person name="Lindblad-Toh K."/>
        </authorList>
    </citation>
    <scope>NUCLEOTIDE SEQUENCE [LARGE SCALE GENOMIC DNA]</scope>
    <source>
        <strain evidence="16">Wild caught</strain>
    </source>
</reference>
<dbReference type="InterPro" id="IPR000198">
    <property type="entry name" value="RhoGAP_dom"/>
</dbReference>
<dbReference type="GO" id="GO:0035556">
    <property type="term" value="P:intracellular signal transduction"/>
    <property type="evidence" value="ECO:0007669"/>
    <property type="project" value="InterPro"/>
</dbReference>
<reference evidence="15" key="3">
    <citation type="submission" date="2025-09" db="UniProtKB">
        <authorList>
            <consortium name="Ensembl"/>
        </authorList>
    </citation>
    <scope>IDENTIFICATION</scope>
</reference>
<gene>
    <name evidence="15" type="primary">MYO9B</name>
</gene>
<dbReference type="PROSITE" id="PS50238">
    <property type="entry name" value="RHOGAP"/>
    <property type="match status" value="1"/>
</dbReference>
<dbReference type="EMBL" id="AFYH01168544">
    <property type="status" value="NOT_ANNOTATED_CDS"/>
    <property type="molecule type" value="Genomic_DNA"/>
</dbReference>
<dbReference type="GO" id="GO:0051015">
    <property type="term" value="F:actin filament binding"/>
    <property type="evidence" value="ECO:0007669"/>
    <property type="project" value="TreeGrafter"/>
</dbReference>
<evidence type="ECO:0000259" key="14">
    <source>
        <dbReference type="PROSITE" id="PS51456"/>
    </source>
</evidence>
<feature type="compositionally biased region" description="Basic and acidic residues" evidence="11">
    <location>
        <begin position="816"/>
        <end position="826"/>
    </location>
</feature>
<protein>
    <submittedName>
        <fullName evidence="15">Myosin IXB</fullName>
    </submittedName>
</protein>
<dbReference type="EMBL" id="AFYH01168547">
    <property type="status" value="NOT_ANNOTATED_CDS"/>
    <property type="molecule type" value="Genomic_DNA"/>
</dbReference>
<dbReference type="GO" id="GO:0030048">
    <property type="term" value="P:actin filament-based movement"/>
    <property type="evidence" value="ECO:0007669"/>
    <property type="project" value="TreeGrafter"/>
</dbReference>
<keyword evidence="4" id="KW-0547">Nucleotide-binding</keyword>
<feature type="region of interest" description="Actin-binding" evidence="10">
    <location>
        <begin position="550"/>
        <end position="572"/>
    </location>
</feature>
<feature type="region of interest" description="Disordered" evidence="11">
    <location>
        <begin position="1677"/>
        <end position="1703"/>
    </location>
</feature>
<dbReference type="GeneTree" id="ENSGT00940000156845"/>
<keyword evidence="6" id="KW-0067">ATP-binding</keyword>
<dbReference type="Ensembl" id="ENSLACT00000002814.1">
    <property type="protein sequence ID" value="ENSLACP00000002792.1"/>
    <property type="gene ID" value="ENSLACG00000002496.1"/>
</dbReference>
<feature type="domain" description="Myosin motor" evidence="14">
    <location>
        <begin position="1"/>
        <end position="668"/>
    </location>
</feature>
<dbReference type="EMBL" id="AFYH01168548">
    <property type="status" value="NOT_ANNOTATED_CDS"/>
    <property type="molecule type" value="Genomic_DNA"/>
</dbReference>
<dbReference type="Gene3D" id="1.10.555.10">
    <property type="entry name" value="Rho GTPase activation protein"/>
    <property type="match status" value="1"/>
</dbReference>
<keyword evidence="9" id="KW-0505">Motor protein</keyword>
<dbReference type="SUPFAM" id="SSF57889">
    <property type="entry name" value="Cysteine-rich domain"/>
    <property type="match status" value="1"/>
</dbReference>
<dbReference type="Pfam" id="PF00612">
    <property type="entry name" value="IQ"/>
    <property type="match status" value="2"/>
</dbReference>
<dbReference type="GO" id="GO:0016459">
    <property type="term" value="C:myosin complex"/>
    <property type="evidence" value="ECO:0007669"/>
    <property type="project" value="UniProtKB-KW"/>
</dbReference>
<dbReference type="EMBL" id="AFYH01168541">
    <property type="status" value="NOT_ANNOTATED_CDS"/>
    <property type="molecule type" value="Genomic_DNA"/>
</dbReference>
<feature type="compositionally biased region" description="Basic and acidic residues" evidence="11">
    <location>
        <begin position="864"/>
        <end position="874"/>
    </location>
</feature>
<feature type="region of interest" description="Disordered" evidence="11">
    <location>
        <begin position="1080"/>
        <end position="1151"/>
    </location>
</feature>
<accession>H2ZZH1</accession>
<keyword evidence="2" id="KW-0963">Cytoplasm</keyword>
<comment type="caution">
    <text evidence="10">Lacks conserved residue(s) required for the propagation of feature annotation.</text>
</comment>
<feature type="compositionally biased region" description="Acidic residues" evidence="11">
    <location>
        <begin position="1694"/>
        <end position="1703"/>
    </location>
</feature>
<dbReference type="GO" id="GO:0005524">
    <property type="term" value="F:ATP binding"/>
    <property type="evidence" value="ECO:0007669"/>
    <property type="project" value="UniProtKB-KW"/>
</dbReference>
<evidence type="ECO:0000256" key="1">
    <source>
        <dbReference type="ARBA" id="ARBA00004496"/>
    </source>
</evidence>
<evidence type="ECO:0000256" key="6">
    <source>
        <dbReference type="ARBA" id="ARBA00022840"/>
    </source>
</evidence>
<dbReference type="SMART" id="SM00242">
    <property type="entry name" value="MYSc"/>
    <property type="match status" value="1"/>
</dbReference>
<feature type="compositionally biased region" description="Basic and acidic residues" evidence="11">
    <location>
        <begin position="1004"/>
        <end position="1016"/>
    </location>
</feature>
<evidence type="ECO:0000313" key="15">
    <source>
        <dbReference type="Ensembl" id="ENSLACP00000002792.1"/>
    </source>
</evidence>
<feature type="region of interest" description="Disordered" evidence="11">
    <location>
        <begin position="1835"/>
        <end position="1882"/>
    </location>
</feature>
<feature type="domain" description="Rho-GAP" evidence="13">
    <location>
        <begin position="1444"/>
        <end position="1629"/>
    </location>
</feature>
<feature type="region of interest" description="Disordered" evidence="11">
    <location>
        <begin position="780"/>
        <end position="1050"/>
    </location>
</feature>
<proteinExistence type="inferred from homology"/>
<dbReference type="Gene3D" id="1.20.58.530">
    <property type="match status" value="2"/>
</dbReference>
<feature type="compositionally biased region" description="Polar residues" evidence="11">
    <location>
        <begin position="830"/>
        <end position="850"/>
    </location>
</feature>
<dbReference type="GO" id="GO:0046872">
    <property type="term" value="F:metal ion binding"/>
    <property type="evidence" value="ECO:0007669"/>
    <property type="project" value="UniProtKB-KW"/>
</dbReference>
<evidence type="ECO:0000256" key="2">
    <source>
        <dbReference type="ARBA" id="ARBA00022490"/>
    </source>
</evidence>
<name>H2ZZH1_LATCH</name>
<dbReference type="eggNOG" id="KOG1453">
    <property type="taxonomic scope" value="Eukaryota"/>
</dbReference>
<dbReference type="EMBL" id="AFYH01168546">
    <property type="status" value="NOT_ANNOTATED_CDS"/>
    <property type="molecule type" value="Genomic_DNA"/>
</dbReference>
<dbReference type="InterPro" id="IPR008936">
    <property type="entry name" value="Rho_GTPase_activation_prot"/>
</dbReference>
<keyword evidence="8 10" id="KW-0518">Myosin</keyword>
<dbReference type="EMBL" id="AFYH01168543">
    <property type="status" value="NOT_ANNOTATED_CDS"/>
    <property type="molecule type" value="Genomic_DNA"/>
</dbReference>
<dbReference type="SMART" id="SM00324">
    <property type="entry name" value="RhoGAP"/>
    <property type="match status" value="1"/>
</dbReference>
<dbReference type="PROSITE" id="PS50096">
    <property type="entry name" value="IQ"/>
    <property type="match status" value="2"/>
</dbReference>
<dbReference type="Proteomes" id="UP000008672">
    <property type="component" value="Unassembled WGS sequence"/>
</dbReference>
<dbReference type="SMART" id="SM00015">
    <property type="entry name" value="IQ"/>
    <property type="match status" value="4"/>
</dbReference>
<feature type="compositionally biased region" description="Basic residues" evidence="11">
    <location>
        <begin position="1113"/>
        <end position="1122"/>
    </location>
</feature>
<dbReference type="Pfam" id="PF00620">
    <property type="entry name" value="RhoGAP"/>
    <property type="match status" value="1"/>
</dbReference>
<dbReference type="GO" id="GO:0000146">
    <property type="term" value="F:microfilament motor activity"/>
    <property type="evidence" value="ECO:0007669"/>
    <property type="project" value="InterPro"/>
</dbReference>
<dbReference type="EMBL" id="AFYH01168539">
    <property type="status" value="NOT_ANNOTATED_CDS"/>
    <property type="molecule type" value="Genomic_DNA"/>
</dbReference>
<dbReference type="InterPro" id="IPR046987">
    <property type="entry name" value="Myo9"/>
</dbReference>
<dbReference type="EMBL" id="AFYH01168542">
    <property type="status" value="NOT_ANNOTATED_CDS"/>
    <property type="molecule type" value="Genomic_DNA"/>
</dbReference>
<dbReference type="PANTHER" id="PTHR46184:SF2">
    <property type="entry name" value="UNCONVENTIONAL MYOSIN-IXB"/>
    <property type="match status" value="1"/>
</dbReference>
<evidence type="ECO:0000259" key="13">
    <source>
        <dbReference type="PROSITE" id="PS50238"/>
    </source>
</evidence>
<dbReference type="FunCoup" id="H2ZZH1">
    <property type="interactions" value="997"/>
</dbReference>
<dbReference type="SUPFAM" id="SSF52540">
    <property type="entry name" value="P-loop containing nucleoside triphosphate hydrolases"/>
    <property type="match status" value="1"/>
</dbReference>
<dbReference type="CDD" id="cd23767">
    <property type="entry name" value="IQCD"/>
    <property type="match status" value="1"/>
</dbReference>
<dbReference type="PROSITE" id="PS50081">
    <property type="entry name" value="ZF_DAG_PE_2"/>
    <property type="match status" value="1"/>
</dbReference>
<dbReference type="Gene3D" id="1.10.10.820">
    <property type="match status" value="1"/>
</dbReference>
<dbReference type="EMBL" id="AFYH01168540">
    <property type="status" value="NOT_ANNOTATED_CDS"/>
    <property type="molecule type" value="Genomic_DNA"/>
</dbReference>
<dbReference type="eggNOG" id="KOG4229">
    <property type="taxonomic scope" value="Eukaryota"/>
</dbReference>
<feature type="domain" description="Phorbol-ester/DAG-type" evidence="12">
    <location>
        <begin position="1373"/>
        <end position="1422"/>
    </location>
</feature>
<dbReference type="Gene3D" id="3.40.850.10">
    <property type="entry name" value="Kinesin motor domain"/>
    <property type="match status" value="2"/>
</dbReference>
<dbReference type="InterPro" id="IPR027417">
    <property type="entry name" value="P-loop_NTPase"/>
</dbReference>
<feature type="compositionally biased region" description="Basic and acidic residues" evidence="11">
    <location>
        <begin position="1835"/>
        <end position="1846"/>
    </location>
</feature>
<dbReference type="InterPro" id="IPR036961">
    <property type="entry name" value="Kinesin_motor_dom_sf"/>
</dbReference>
<dbReference type="GO" id="GO:0005737">
    <property type="term" value="C:cytoplasm"/>
    <property type="evidence" value="ECO:0007669"/>
    <property type="project" value="UniProtKB-SubCell"/>
</dbReference>
<evidence type="ECO:0000256" key="3">
    <source>
        <dbReference type="ARBA" id="ARBA00022723"/>
    </source>
</evidence>
<dbReference type="Pfam" id="PF00130">
    <property type="entry name" value="C1_1"/>
    <property type="match status" value="1"/>
</dbReference>
<dbReference type="OMA" id="ENQQLGR"/>
<dbReference type="SMART" id="SM00109">
    <property type="entry name" value="C1"/>
    <property type="match status" value="1"/>
</dbReference>
<dbReference type="PRINTS" id="PR00193">
    <property type="entry name" value="MYOSINHEAVY"/>
</dbReference>
<dbReference type="InterPro" id="IPR001609">
    <property type="entry name" value="Myosin_head_motor_dom-like"/>
</dbReference>
<dbReference type="InterPro" id="IPR002219">
    <property type="entry name" value="PKC_DAG/PE"/>
</dbReference>
<dbReference type="InterPro" id="IPR046349">
    <property type="entry name" value="C1-like_sf"/>
</dbReference>
<keyword evidence="7" id="KW-0175">Coiled coil</keyword>
<dbReference type="GO" id="GO:0072673">
    <property type="term" value="P:lamellipodium morphogenesis"/>
    <property type="evidence" value="ECO:0007669"/>
    <property type="project" value="TreeGrafter"/>
</dbReference>
<feature type="compositionally biased region" description="Basic and acidic residues" evidence="11">
    <location>
        <begin position="957"/>
        <end position="970"/>
    </location>
</feature>
<evidence type="ECO:0000256" key="11">
    <source>
        <dbReference type="SAM" id="MobiDB-lite"/>
    </source>
</evidence>
<dbReference type="Gene3D" id="1.20.5.190">
    <property type="match status" value="2"/>
</dbReference>
<evidence type="ECO:0000256" key="8">
    <source>
        <dbReference type="ARBA" id="ARBA00023123"/>
    </source>
</evidence>
<evidence type="ECO:0000313" key="16">
    <source>
        <dbReference type="Proteomes" id="UP000008672"/>
    </source>
</evidence>
<evidence type="ECO:0000259" key="12">
    <source>
        <dbReference type="PROSITE" id="PS50081"/>
    </source>
</evidence>
<keyword evidence="3" id="KW-0479">Metal-binding</keyword>
<dbReference type="HOGENOM" id="CLU_000192_2_2_1"/>
<feature type="compositionally biased region" description="Basic and acidic residues" evidence="11">
    <location>
        <begin position="1030"/>
        <end position="1042"/>
    </location>
</feature>
<evidence type="ECO:0000256" key="9">
    <source>
        <dbReference type="ARBA" id="ARBA00023175"/>
    </source>
</evidence>
<dbReference type="Gene3D" id="6.20.240.20">
    <property type="match status" value="1"/>
</dbReference>
<dbReference type="PROSITE" id="PS51456">
    <property type="entry name" value="MYOSIN_MOTOR"/>
    <property type="match status" value="1"/>
</dbReference>
<dbReference type="Pfam" id="PF00063">
    <property type="entry name" value="Myosin_head"/>
    <property type="match status" value="2"/>
</dbReference>
<dbReference type="EMBL" id="AFYH01168545">
    <property type="status" value="NOT_ANNOTATED_CDS"/>
    <property type="molecule type" value="Genomic_DNA"/>
</dbReference>
<dbReference type="FunFam" id="1.20.58.530:FF:000005">
    <property type="entry name" value="unconventional myosin-IXa isoform X1"/>
    <property type="match status" value="1"/>
</dbReference>
<dbReference type="GO" id="GO:0005884">
    <property type="term" value="C:actin filament"/>
    <property type="evidence" value="ECO:0007669"/>
    <property type="project" value="TreeGrafter"/>
</dbReference>
<dbReference type="GO" id="GO:0030027">
    <property type="term" value="C:lamellipodium"/>
    <property type="evidence" value="ECO:0007669"/>
    <property type="project" value="TreeGrafter"/>
</dbReference>
<keyword evidence="16" id="KW-1185">Reference proteome</keyword>
<dbReference type="SUPFAM" id="SSF48350">
    <property type="entry name" value="GTPase activation domain, GAP"/>
    <property type="match status" value="1"/>
</dbReference>
<feature type="compositionally biased region" description="Polar residues" evidence="11">
    <location>
        <begin position="892"/>
        <end position="912"/>
    </location>
</feature>
<dbReference type="InParanoid" id="H2ZZH1"/>
<dbReference type="STRING" id="7897.ENSLACP00000002792"/>
<dbReference type="Gene3D" id="1.20.120.720">
    <property type="entry name" value="Myosin VI head, motor domain, U50 subdomain"/>
    <property type="match status" value="1"/>
</dbReference>
<dbReference type="CDD" id="cd20884">
    <property type="entry name" value="C1_Myosin-IXb"/>
    <property type="match status" value="1"/>
</dbReference>
<dbReference type="FunFam" id="1.20.120.720:FF:000003">
    <property type="entry name" value="Putative unconventional myosin-IXa"/>
    <property type="match status" value="1"/>
</dbReference>
<comment type="similarity">
    <text evidence="10">Belongs to the TRAFAC class myosin-kinesin ATPase superfamily. Myosin family.</text>
</comment>
<keyword evidence="5" id="KW-0862">Zinc</keyword>
<evidence type="ECO:0000256" key="7">
    <source>
        <dbReference type="ARBA" id="ARBA00023054"/>
    </source>
</evidence>
<dbReference type="GO" id="GO:0016887">
    <property type="term" value="F:ATP hydrolysis activity"/>
    <property type="evidence" value="ECO:0007669"/>
    <property type="project" value="TreeGrafter"/>
</dbReference>
<dbReference type="GO" id="GO:0005096">
    <property type="term" value="F:GTPase activator activity"/>
    <property type="evidence" value="ECO:0007669"/>
    <property type="project" value="InterPro"/>
</dbReference>
<organism evidence="15 16">
    <name type="scientific">Latimeria chalumnae</name>
    <name type="common">Coelacanth</name>
    <dbReference type="NCBI Taxonomy" id="7897"/>
    <lineage>
        <taxon>Eukaryota</taxon>
        <taxon>Metazoa</taxon>
        <taxon>Chordata</taxon>
        <taxon>Craniata</taxon>
        <taxon>Vertebrata</taxon>
        <taxon>Euteleostomi</taxon>
        <taxon>Coelacanthiformes</taxon>
        <taxon>Coelacanthidae</taxon>
        <taxon>Latimeria</taxon>
    </lineage>
</organism>
<dbReference type="PANTHER" id="PTHR46184">
    <property type="entry name" value="UNCONVENTIONAL MYOSIN-IXB-LIKE PROTEIN"/>
    <property type="match status" value="1"/>
</dbReference>
<dbReference type="GO" id="GO:0001726">
    <property type="term" value="C:ruffle"/>
    <property type="evidence" value="ECO:0007669"/>
    <property type="project" value="TreeGrafter"/>
</dbReference>
<comment type="subcellular location">
    <subcellularLocation>
        <location evidence="1">Cytoplasm</location>
    </subcellularLocation>
</comment>
<feature type="compositionally biased region" description="Polar residues" evidence="11">
    <location>
        <begin position="1756"/>
        <end position="1765"/>
    </location>
</feature>
<dbReference type="InterPro" id="IPR000048">
    <property type="entry name" value="IQ_motif_EF-hand-BS"/>
</dbReference>
<dbReference type="FunFam" id="3.40.850.10:FF:000008">
    <property type="entry name" value="Putative unconventional myosin-IXa"/>
    <property type="match status" value="1"/>
</dbReference>
<evidence type="ECO:0000256" key="10">
    <source>
        <dbReference type="PROSITE-ProRule" id="PRU00782"/>
    </source>
</evidence>
<keyword evidence="10" id="KW-0009">Actin-binding</keyword>